<proteinExistence type="predicted"/>
<gene>
    <name evidence="2" type="ORF">AFUS01_LOCUS27250</name>
</gene>
<dbReference type="Proteomes" id="UP000708208">
    <property type="component" value="Unassembled WGS sequence"/>
</dbReference>
<evidence type="ECO:0000313" key="3">
    <source>
        <dbReference type="Proteomes" id="UP000708208"/>
    </source>
</evidence>
<evidence type="ECO:0000313" key="2">
    <source>
        <dbReference type="EMBL" id="CAG7816638.1"/>
    </source>
</evidence>
<keyword evidence="3" id="KW-1185">Reference proteome</keyword>
<protein>
    <submittedName>
        <fullName evidence="2">Uncharacterized protein</fullName>
    </submittedName>
</protein>
<reference evidence="2" key="1">
    <citation type="submission" date="2021-06" db="EMBL/GenBank/DDBJ databases">
        <authorList>
            <person name="Hodson N. C."/>
            <person name="Mongue J. A."/>
            <person name="Jaron S. K."/>
        </authorList>
    </citation>
    <scope>NUCLEOTIDE SEQUENCE</scope>
</reference>
<dbReference type="OrthoDB" id="10463948at2759"/>
<evidence type="ECO:0000256" key="1">
    <source>
        <dbReference type="SAM" id="MobiDB-lite"/>
    </source>
</evidence>
<name>A0A8J2KGW7_9HEXA</name>
<sequence>MIAPWLKFFNFTRSVTTLKTEDASMEEERFEIFRDEPLRNEETKTIENYEKRARQKIKKQLTKDIKEDEVREETESMFAGIFDPRKNPEARNFPETAVNKAI</sequence>
<organism evidence="2 3">
    <name type="scientific">Allacma fusca</name>
    <dbReference type="NCBI Taxonomy" id="39272"/>
    <lineage>
        <taxon>Eukaryota</taxon>
        <taxon>Metazoa</taxon>
        <taxon>Ecdysozoa</taxon>
        <taxon>Arthropoda</taxon>
        <taxon>Hexapoda</taxon>
        <taxon>Collembola</taxon>
        <taxon>Symphypleona</taxon>
        <taxon>Sminthuridae</taxon>
        <taxon>Allacma</taxon>
    </lineage>
</organism>
<comment type="caution">
    <text evidence="2">The sequence shown here is derived from an EMBL/GenBank/DDBJ whole genome shotgun (WGS) entry which is preliminary data.</text>
</comment>
<feature type="region of interest" description="Disordered" evidence="1">
    <location>
        <begin position="80"/>
        <end position="102"/>
    </location>
</feature>
<accession>A0A8J2KGW7</accession>
<dbReference type="EMBL" id="CAJVCH010374828">
    <property type="protein sequence ID" value="CAG7816638.1"/>
    <property type="molecule type" value="Genomic_DNA"/>
</dbReference>
<dbReference type="AlphaFoldDB" id="A0A8J2KGW7"/>